<organism evidence="1 2">
    <name type="scientific">Saccharolobus islandicus (strain L.D.8.5 / Lassen #2)</name>
    <name type="common">Sulfolobus islandicus</name>
    <dbReference type="NCBI Taxonomy" id="425944"/>
    <lineage>
        <taxon>Archaea</taxon>
        <taxon>Thermoproteota</taxon>
        <taxon>Thermoprotei</taxon>
        <taxon>Sulfolobales</taxon>
        <taxon>Sulfolobaceae</taxon>
        <taxon>Saccharolobus</taxon>
    </lineage>
</organism>
<evidence type="ECO:0008006" key="3">
    <source>
        <dbReference type="Google" id="ProtNLM"/>
    </source>
</evidence>
<accession>D2PJR4</accession>
<name>D2PJR4_SACI9</name>
<evidence type="ECO:0000313" key="1">
    <source>
        <dbReference type="EMBL" id="ADB87017.1"/>
    </source>
</evidence>
<proteinExistence type="predicted"/>
<dbReference type="AlphaFoldDB" id="D2PJR4"/>
<dbReference type="KEGG" id="sii:LD85_1349"/>
<protein>
    <recommendedName>
        <fullName evidence="3">Transposase ISC1058</fullName>
    </recommendedName>
</protein>
<evidence type="ECO:0000313" key="2">
    <source>
        <dbReference type="Proteomes" id="UP000001404"/>
    </source>
</evidence>
<dbReference type="HOGENOM" id="CLU_3387522_0_0_2"/>
<gene>
    <name evidence="1" type="ordered locus">LD85_1349</name>
</gene>
<dbReference type="Proteomes" id="UP000001404">
    <property type="component" value="Chromosome"/>
</dbReference>
<dbReference type="EMBL" id="CP001731">
    <property type="protein sequence ID" value="ADB87017.1"/>
    <property type="molecule type" value="Genomic_DNA"/>
</dbReference>
<reference evidence="2" key="1">
    <citation type="journal article" date="2009" name="Proc. Natl. Acad. Sci. U.S.A.">
        <title>Biogeography of the Sulfolobus islandicus pan-genome.</title>
        <authorList>
            <person name="Reno M.L."/>
            <person name="Held N.L."/>
            <person name="Fields C.J."/>
            <person name="Burke P.V."/>
            <person name="Whitaker R.J."/>
        </authorList>
    </citation>
    <scope>NUCLEOTIDE SEQUENCE [LARGE SCALE GENOMIC DNA]</scope>
    <source>
        <strain evidence="2">L.D.8.5 / Lassen #2</strain>
    </source>
</reference>
<sequence>MRKRKYKRDWSNYDKNVITRYKLMFPPFYVFEHWLTSRGE</sequence>